<feature type="region of interest" description="Disordered" evidence="1">
    <location>
        <begin position="151"/>
        <end position="177"/>
    </location>
</feature>
<protein>
    <submittedName>
        <fullName evidence="2">Uncharacterized protein</fullName>
    </submittedName>
</protein>
<feature type="compositionally biased region" description="Basic and acidic residues" evidence="1">
    <location>
        <begin position="300"/>
        <end position="312"/>
    </location>
</feature>
<reference evidence="2 3" key="1">
    <citation type="submission" date="2014-04" db="EMBL/GenBank/DDBJ databases">
        <title>Evolutionary Origins and Diversification of the Mycorrhizal Mutualists.</title>
        <authorList>
            <consortium name="DOE Joint Genome Institute"/>
            <consortium name="Mycorrhizal Genomics Consortium"/>
            <person name="Kohler A."/>
            <person name="Kuo A."/>
            <person name="Nagy L.G."/>
            <person name="Floudas D."/>
            <person name="Copeland A."/>
            <person name="Barry K.W."/>
            <person name="Cichocki N."/>
            <person name="Veneault-Fourrey C."/>
            <person name="LaButti K."/>
            <person name="Lindquist E.A."/>
            <person name="Lipzen A."/>
            <person name="Lundell T."/>
            <person name="Morin E."/>
            <person name="Murat C."/>
            <person name="Riley R."/>
            <person name="Ohm R."/>
            <person name="Sun H."/>
            <person name="Tunlid A."/>
            <person name="Henrissat B."/>
            <person name="Grigoriev I.V."/>
            <person name="Hibbett D.S."/>
            <person name="Martin F."/>
        </authorList>
    </citation>
    <scope>NUCLEOTIDE SEQUENCE [LARGE SCALE GENOMIC DNA]</scope>
    <source>
        <strain evidence="2 3">FD-317 M1</strain>
    </source>
</reference>
<organism evidence="2 3">
    <name type="scientific">Collybiopsis luxurians FD-317 M1</name>
    <dbReference type="NCBI Taxonomy" id="944289"/>
    <lineage>
        <taxon>Eukaryota</taxon>
        <taxon>Fungi</taxon>
        <taxon>Dikarya</taxon>
        <taxon>Basidiomycota</taxon>
        <taxon>Agaricomycotina</taxon>
        <taxon>Agaricomycetes</taxon>
        <taxon>Agaricomycetidae</taxon>
        <taxon>Agaricales</taxon>
        <taxon>Marasmiineae</taxon>
        <taxon>Omphalotaceae</taxon>
        <taxon>Collybiopsis</taxon>
        <taxon>Collybiopsis luxurians</taxon>
    </lineage>
</organism>
<proteinExistence type="predicted"/>
<accession>A0A0D0C096</accession>
<keyword evidence="3" id="KW-1185">Reference proteome</keyword>
<evidence type="ECO:0000256" key="1">
    <source>
        <dbReference type="SAM" id="MobiDB-lite"/>
    </source>
</evidence>
<evidence type="ECO:0000313" key="2">
    <source>
        <dbReference type="EMBL" id="KIK55724.1"/>
    </source>
</evidence>
<dbReference type="HOGENOM" id="CLU_765161_0_0_1"/>
<sequence>MPHQEKQGRQWILFFKEEDAQGLWNREIACLIYETHQLSVFGWTVNPITTKAIQWGGDELFEGMWNTNTSNLKDNLLPLEKQQFIDSYPNDKAWLHTAFKDILILILKEFCPNISIKQFRWNTGFADMCTDHKITAWKKEQKDLSSQTVPLYEDNSDADGNGNNDNDEGDRDSGGNKELVCFESWDDEQKAFSLKDQGHVPIIRAAWDANEEIGKPLCLVHQLKKYQMWLATCAIIDNDEEPEPLRAKKKRERGMEEVEEGETGSHRGNKSKAEQVSHNAGSNKAMKLKATPADVSDTEYAPRQDCSRRQSLSDEESSSSALSYSVTHDECRCICKSSDWNEQSFSSVTMNQHAESSLEQCP</sequence>
<name>A0A0D0C096_9AGAR</name>
<dbReference type="AlphaFoldDB" id="A0A0D0C096"/>
<feature type="region of interest" description="Disordered" evidence="1">
    <location>
        <begin position="244"/>
        <end position="326"/>
    </location>
</feature>
<evidence type="ECO:0000313" key="3">
    <source>
        <dbReference type="Proteomes" id="UP000053593"/>
    </source>
</evidence>
<dbReference type="EMBL" id="KN834804">
    <property type="protein sequence ID" value="KIK55724.1"/>
    <property type="molecule type" value="Genomic_DNA"/>
</dbReference>
<dbReference type="Proteomes" id="UP000053593">
    <property type="component" value="Unassembled WGS sequence"/>
</dbReference>
<gene>
    <name evidence="2" type="ORF">GYMLUDRAFT_248528</name>
</gene>